<reference evidence="10 12" key="2">
    <citation type="submission" date="2015-07" db="EMBL/GenBank/DDBJ databases">
        <title>Whole genome sequence of Ardenticatena maritima DSM 23922.</title>
        <authorList>
            <person name="Hemp J."/>
            <person name="Ward L.M."/>
            <person name="Pace L.A."/>
            <person name="Fischer W.W."/>
        </authorList>
    </citation>
    <scope>NUCLEOTIDE SEQUENCE [LARGE SCALE GENOMIC DNA]</scope>
    <source>
        <strain evidence="10 12">110S</strain>
    </source>
</reference>
<dbReference type="PANTHER" id="PTHR33908:SF11">
    <property type="entry name" value="MEMBRANE PROTEIN"/>
    <property type="match status" value="1"/>
</dbReference>
<reference evidence="11" key="3">
    <citation type="submission" date="2015-08" db="EMBL/GenBank/DDBJ databases">
        <title>Draft Genome Sequence of a Heterotrophic Facultative Anaerobic Bacterium Ardenticatena maritima Strain 110S.</title>
        <authorList>
            <person name="Kawaichi S."/>
            <person name="Yoshida T."/>
            <person name="Sako Y."/>
            <person name="Nakamura R."/>
        </authorList>
    </citation>
    <scope>NUCLEOTIDE SEQUENCE [LARGE SCALE GENOMIC DNA]</scope>
    <source>
        <strain evidence="11">110S</strain>
    </source>
</reference>
<feature type="transmembrane region" description="Helical" evidence="8">
    <location>
        <begin position="324"/>
        <end position="343"/>
    </location>
</feature>
<gene>
    <name evidence="9" type="ORF">ARMA_2530</name>
    <name evidence="10" type="ORF">SE16_14105</name>
</gene>
<proteinExistence type="predicted"/>
<evidence type="ECO:0000313" key="9">
    <source>
        <dbReference type="EMBL" id="GAP64107.1"/>
    </source>
</evidence>
<dbReference type="EMBL" id="LGKN01000009">
    <property type="protein sequence ID" value="KPL86428.1"/>
    <property type="molecule type" value="Genomic_DNA"/>
</dbReference>
<dbReference type="InterPro" id="IPR018674">
    <property type="entry name" value="DUF2142_membrane"/>
</dbReference>
<keyword evidence="2" id="KW-1003">Cell membrane</keyword>
<evidence type="ECO:0000256" key="5">
    <source>
        <dbReference type="ARBA" id="ARBA00022692"/>
    </source>
</evidence>
<evidence type="ECO:0000256" key="8">
    <source>
        <dbReference type="SAM" id="Phobius"/>
    </source>
</evidence>
<dbReference type="InParanoid" id="A0A0M9UDM3"/>
<keyword evidence="11" id="KW-1185">Reference proteome</keyword>
<protein>
    <recommendedName>
        <fullName evidence="13">Glycosyltransferase RgtA/B/C/D-like domain-containing protein</fullName>
    </recommendedName>
</protein>
<accession>A0A0M9UDM3</accession>
<dbReference type="EMBL" id="BBZA01000225">
    <property type="protein sequence ID" value="GAP64107.1"/>
    <property type="molecule type" value="Genomic_DNA"/>
</dbReference>
<evidence type="ECO:0000313" key="11">
    <source>
        <dbReference type="Proteomes" id="UP000037784"/>
    </source>
</evidence>
<keyword evidence="6 8" id="KW-1133">Transmembrane helix</keyword>
<name>A0A0M9UDM3_9CHLR</name>
<dbReference type="RefSeq" id="WP_054493848.1">
    <property type="nucleotide sequence ID" value="NZ_LGKN01000009.1"/>
</dbReference>
<feature type="transmembrane region" description="Helical" evidence="8">
    <location>
        <begin position="410"/>
        <end position="432"/>
    </location>
</feature>
<evidence type="ECO:0000256" key="4">
    <source>
        <dbReference type="ARBA" id="ARBA00022679"/>
    </source>
</evidence>
<evidence type="ECO:0000313" key="12">
    <source>
        <dbReference type="Proteomes" id="UP000050502"/>
    </source>
</evidence>
<keyword evidence="4" id="KW-0808">Transferase</keyword>
<evidence type="ECO:0000256" key="7">
    <source>
        <dbReference type="ARBA" id="ARBA00023136"/>
    </source>
</evidence>
<feature type="transmembrane region" description="Helical" evidence="8">
    <location>
        <begin position="241"/>
        <end position="258"/>
    </location>
</feature>
<dbReference type="GO" id="GO:0009103">
    <property type="term" value="P:lipopolysaccharide biosynthetic process"/>
    <property type="evidence" value="ECO:0007669"/>
    <property type="project" value="UniProtKB-ARBA"/>
</dbReference>
<keyword evidence="7 8" id="KW-0472">Membrane</keyword>
<feature type="transmembrane region" description="Helical" evidence="8">
    <location>
        <begin position="115"/>
        <end position="133"/>
    </location>
</feature>
<reference evidence="9 11" key="1">
    <citation type="journal article" date="2015" name="Genome Announc.">
        <title>Draft Genome Sequence of a Heterotrophic Facultative Anaerobic Thermophilic Bacterium, Ardenticatena maritima Strain 110ST.</title>
        <authorList>
            <person name="Kawaichi S."/>
            <person name="Yoshida T."/>
            <person name="Sako Y."/>
            <person name="Nakamura R."/>
        </authorList>
    </citation>
    <scope>NUCLEOTIDE SEQUENCE [LARGE SCALE GENOMIC DNA]</scope>
    <source>
        <strain evidence="9 11">110S</strain>
    </source>
</reference>
<dbReference type="AlphaFoldDB" id="A0A0M9UDM3"/>
<evidence type="ECO:0000256" key="6">
    <source>
        <dbReference type="ARBA" id="ARBA00022989"/>
    </source>
</evidence>
<feature type="transmembrane region" description="Helical" evidence="8">
    <location>
        <begin position="385"/>
        <end position="403"/>
    </location>
</feature>
<dbReference type="InterPro" id="IPR050297">
    <property type="entry name" value="LipidA_mod_glycosyltrf_83"/>
</dbReference>
<dbReference type="GO" id="GO:0016763">
    <property type="term" value="F:pentosyltransferase activity"/>
    <property type="evidence" value="ECO:0007669"/>
    <property type="project" value="TreeGrafter"/>
</dbReference>
<comment type="caution">
    <text evidence="9">The sequence shown here is derived from an EMBL/GenBank/DDBJ whole genome shotgun (WGS) entry which is preliminary data.</text>
</comment>
<dbReference type="Proteomes" id="UP000037784">
    <property type="component" value="Unassembled WGS sequence"/>
</dbReference>
<keyword evidence="3" id="KW-0328">Glycosyltransferase</keyword>
<evidence type="ECO:0008006" key="13">
    <source>
        <dbReference type="Google" id="ProtNLM"/>
    </source>
</evidence>
<feature type="transmembrane region" description="Helical" evidence="8">
    <location>
        <begin position="203"/>
        <end position="229"/>
    </location>
</feature>
<comment type="subcellular location">
    <subcellularLocation>
        <location evidence="1">Cell membrane</location>
        <topology evidence="1">Multi-pass membrane protein</topology>
    </subcellularLocation>
</comment>
<sequence>MKEIESRIWRWGIGLVVVMYATTALLFVWRTPPWQAPDEPAHFNYVRHVAETGLPPVLTADCYDQAYLDELKATHFPPDKPIDSICYEAHQPPLYYALAAPVYRLAVWVGVNPLYAVRLFSAFLGLGVIFMTWRLAVLVFPSEPLIPLAAAGLSATLPMHVAMLSVVNNDGLAELVLTANVWYALRVLRAPVVQRRAWVAQGLLLACALLTKTTAYVALPLVVGALFWAYRRHDRRVRYESLGLVLVSALVLAAPWFVRNAVVYGNGDITGLARHDAIVVGQPRTAEWVAELGVARTLKRLVFTTFHSFWGQFGWMAAPLPSNVYSLLWALTLLAVVGLLLYARFGVPRPAFPESVWVLLAWMSLTVGGFLWYNLTFVQHQGRYLFPALPAVALFTVLGWREWIAPRYQWLALGLVLWWLWWLAVWSAWVILPGLG</sequence>
<feature type="transmembrane region" description="Helical" evidence="8">
    <location>
        <begin position="355"/>
        <end position="373"/>
    </location>
</feature>
<evidence type="ECO:0000256" key="2">
    <source>
        <dbReference type="ARBA" id="ARBA00022475"/>
    </source>
</evidence>
<dbReference type="PANTHER" id="PTHR33908">
    <property type="entry name" value="MANNOSYLTRANSFERASE YKCB-RELATED"/>
    <property type="match status" value="1"/>
</dbReference>
<evidence type="ECO:0000313" key="10">
    <source>
        <dbReference type="EMBL" id="KPL86428.1"/>
    </source>
</evidence>
<dbReference type="STRING" id="872965.SE16_14105"/>
<dbReference type="Proteomes" id="UP000050502">
    <property type="component" value="Unassembled WGS sequence"/>
</dbReference>
<evidence type="ECO:0000256" key="3">
    <source>
        <dbReference type="ARBA" id="ARBA00022676"/>
    </source>
</evidence>
<feature type="transmembrane region" description="Helical" evidence="8">
    <location>
        <begin position="145"/>
        <end position="167"/>
    </location>
</feature>
<dbReference type="Pfam" id="PF09913">
    <property type="entry name" value="DUF2142"/>
    <property type="match status" value="1"/>
</dbReference>
<keyword evidence="5 8" id="KW-0812">Transmembrane</keyword>
<feature type="transmembrane region" description="Helical" evidence="8">
    <location>
        <begin position="12"/>
        <end position="29"/>
    </location>
</feature>
<evidence type="ECO:0000256" key="1">
    <source>
        <dbReference type="ARBA" id="ARBA00004651"/>
    </source>
</evidence>
<organism evidence="9 11">
    <name type="scientific">Ardenticatena maritima</name>
    <dbReference type="NCBI Taxonomy" id="872965"/>
    <lineage>
        <taxon>Bacteria</taxon>
        <taxon>Bacillati</taxon>
        <taxon>Chloroflexota</taxon>
        <taxon>Ardenticatenia</taxon>
        <taxon>Ardenticatenales</taxon>
        <taxon>Ardenticatenaceae</taxon>
        <taxon>Ardenticatena</taxon>
    </lineage>
</organism>
<dbReference type="GO" id="GO:0005886">
    <property type="term" value="C:plasma membrane"/>
    <property type="evidence" value="ECO:0007669"/>
    <property type="project" value="UniProtKB-SubCell"/>
</dbReference>